<keyword evidence="1" id="KW-0067">ATP-binding</keyword>
<keyword evidence="2" id="KW-1185">Reference proteome</keyword>
<dbReference type="GO" id="GO:0004386">
    <property type="term" value="F:helicase activity"/>
    <property type="evidence" value="ECO:0007669"/>
    <property type="project" value="UniProtKB-KW"/>
</dbReference>
<dbReference type="AlphaFoldDB" id="A0A8S0VJG4"/>
<organism evidence="1 2">
    <name type="scientific">Olea europaea subsp. europaea</name>
    <dbReference type="NCBI Taxonomy" id="158383"/>
    <lineage>
        <taxon>Eukaryota</taxon>
        <taxon>Viridiplantae</taxon>
        <taxon>Streptophyta</taxon>
        <taxon>Embryophyta</taxon>
        <taxon>Tracheophyta</taxon>
        <taxon>Spermatophyta</taxon>
        <taxon>Magnoliopsida</taxon>
        <taxon>eudicotyledons</taxon>
        <taxon>Gunneridae</taxon>
        <taxon>Pentapetalae</taxon>
        <taxon>asterids</taxon>
        <taxon>lamiids</taxon>
        <taxon>Lamiales</taxon>
        <taxon>Oleaceae</taxon>
        <taxon>Oleeae</taxon>
        <taxon>Olea</taxon>
    </lineage>
</organism>
<keyword evidence="1" id="KW-0347">Helicase</keyword>
<keyword evidence="1" id="KW-0378">Hydrolase</keyword>
<keyword evidence="1" id="KW-0547">Nucleotide-binding</keyword>
<reference evidence="1 2" key="1">
    <citation type="submission" date="2019-12" db="EMBL/GenBank/DDBJ databases">
        <authorList>
            <person name="Alioto T."/>
            <person name="Alioto T."/>
            <person name="Gomez Garrido J."/>
        </authorList>
    </citation>
    <scope>NUCLEOTIDE SEQUENCE [LARGE SCALE GENOMIC DNA]</scope>
</reference>
<gene>
    <name evidence="1" type="ORF">OLEA9_A025081</name>
</gene>
<name>A0A8S0VJG4_OLEEU</name>
<protein>
    <submittedName>
        <fullName evidence="1">ATP-dependent RNA helicase DEAH11, chloroplastic-like</fullName>
    </submittedName>
</protein>
<dbReference type="Gramene" id="OE9A025081T1">
    <property type="protein sequence ID" value="OE9A025081C1"/>
    <property type="gene ID" value="OE9A025081"/>
</dbReference>
<evidence type="ECO:0000313" key="1">
    <source>
        <dbReference type="EMBL" id="CAA3032341.1"/>
    </source>
</evidence>
<dbReference type="Proteomes" id="UP000594638">
    <property type="component" value="Unassembled WGS sequence"/>
</dbReference>
<sequence length="88" mass="10242">MGEETGNAGVEIKNIEDKLKKEEGRIGGRERDLISKRVEELNSGLRCIVDYLENEEKTEVVVEMFHLVGEIDWGKIYSLLTREYRRLD</sequence>
<proteinExistence type="predicted"/>
<dbReference type="EMBL" id="CACTIH010009563">
    <property type="protein sequence ID" value="CAA3032341.1"/>
    <property type="molecule type" value="Genomic_DNA"/>
</dbReference>
<evidence type="ECO:0000313" key="2">
    <source>
        <dbReference type="Proteomes" id="UP000594638"/>
    </source>
</evidence>
<comment type="caution">
    <text evidence="1">The sequence shown here is derived from an EMBL/GenBank/DDBJ whole genome shotgun (WGS) entry which is preliminary data.</text>
</comment>
<accession>A0A8S0VJG4</accession>